<keyword evidence="6 9" id="KW-1133">Transmembrane helix</keyword>
<evidence type="ECO:0000256" key="2">
    <source>
        <dbReference type="ARBA" id="ARBA00005751"/>
    </source>
</evidence>
<evidence type="ECO:0000256" key="10">
    <source>
        <dbReference type="RuleBase" id="RU000537"/>
    </source>
</evidence>
<comment type="similarity">
    <text evidence="2 9 12">Belongs to the SecY/SEC61-alpha family.</text>
</comment>
<evidence type="ECO:0000256" key="12">
    <source>
        <dbReference type="RuleBase" id="RU004349"/>
    </source>
</evidence>
<evidence type="ECO:0000256" key="5">
    <source>
        <dbReference type="ARBA" id="ARBA00022927"/>
    </source>
</evidence>
<keyword evidence="4 9" id="KW-0812">Transmembrane</keyword>
<dbReference type="Pfam" id="PF00344">
    <property type="entry name" value="SecY"/>
    <property type="match status" value="1"/>
</dbReference>
<feature type="transmembrane region" description="Helical" evidence="9">
    <location>
        <begin position="187"/>
        <end position="208"/>
    </location>
</feature>
<evidence type="ECO:0000256" key="3">
    <source>
        <dbReference type="ARBA" id="ARBA00022448"/>
    </source>
</evidence>
<keyword evidence="3 9" id="KW-0813">Transport</keyword>
<evidence type="ECO:0000256" key="7">
    <source>
        <dbReference type="ARBA" id="ARBA00023010"/>
    </source>
</evidence>
<gene>
    <name evidence="9 13" type="primary">secY</name>
    <name evidence="13" type="ORF">ISP17_05505</name>
</gene>
<dbReference type="InterPro" id="IPR023201">
    <property type="entry name" value="SecY_dom_sf"/>
</dbReference>
<comment type="caution">
    <text evidence="13">The sequence shown here is derived from an EMBL/GenBank/DDBJ whole genome shotgun (WGS) entry which is preliminary data.</text>
</comment>
<organism evidence="13 14">
    <name type="scientific">Dyella ginsengisoli</name>
    <dbReference type="NCBI Taxonomy" id="363848"/>
    <lineage>
        <taxon>Bacteria</taxon>
        <taxon>Pseudomonadati</taxon>
        <taxon>Pseudomonadota</taxon>
        <taxon>Gammaproteobacteria</taxon>
        <taxon>Lysobacterales</taxon>
        <taxon>Rhodanobacteraceae</taxon>
        <taxon>Dyella</taxon>
    </lineage>
</organism>
<dbReference type="PIRSF" id="PIRSF004557">
    <property type="entry name" value="SecY"/>
    <property type="match status" value="1"/>
</dbReference>
<feature type="transmembrane region" description="Helical" evidence="9">
    <location>
        <begin position="318"/>
        <end position="340"/>
    </location>
</feature>
<comment type="subcellular location">
    <subcellularLocation>
        <location evidence="9">Cell membrane</location>
        <topology evidence="9">Multi-pass membrane protein</topology>
    </subcellularLocation>
    <subcellularLocation>
        <location evidence="1 11">Membrane</location>
        <topology evidence="1 11">Multi-pass membrane protein</topology>
    </subcellularLocation>
</comment>
<dbReference type="RefSeq" id="WP_404630812.1">
    <property type="nucleotide sequence ID" value="NZ_JADIKM010000001.1"/>
</dbReference>
<evidence type="ECO:0000256" key="4">
    <source>
        <dbReference type="ARBA" id="ARBA00022692"/>
    </source>
</evidence>
<dbReference type="InterPro" id="IPR026593">
    <property type="entry name" value="SecY"/>
</dbReference>
<accession>A0ABW8JQM3</accession>
<dbReference type="PROSITE" id="PS00756">
    <property type="entry name" value="SECY_2"/>
    <property type="match status" value="1"/>
</dbReference>
<keyword evidence="7 9" id="KW-0811">Translocation</keyword>
<feature type="transmembrane region" description="Helical" evidence="9">
    <location>
        <begin position="74"/>
        <end position="98"/>
    </location>
</feature>
<dbReference type="EMBL" id="JADIKM010000001">
    <property type="protein sequence ID" value="MFK2903406.1"/>
    <property type="molecule type" value="Genomic_DNA"/>
</dbReference>
<feature type="transmembrane region" description="Helical" evidence="9">
    <location>
        <begin position="118"/>
        <end position="138"/>
    </location>
</feature>
<feature type="transmembrane region" description="Helical" evidence="9">
    <location>
        <begin position="21"/>
        <end position="40"/>
    </location>
</feature>
<dbReference type="Gene3D" id="1.10.3370.10">
    <property type="entry name" value="SecY subunit domain"/>
    <property type="match status" value="1"/>
</dbReference>
<keyword evidence="8 9" id="KW-0472">Membrane</keyword>
<proteinExistence type="inferred from homology"/>
<name>A0ABW8JQM3_9GAMM</name>
<feature type="transmembrane region" description="Helical" evidence="9">
    <location>
        <begin position="399"/>
        <end position="418"/>
    </location>
</feature>
<protein>
    <recommendedName>
        <fullName evidence="9 10">Protein translocase subunit SecY</fullName>
    </recommendedName>
</protein>
<sequence length="443" mass="47581">MAAAKGTQLGSLGKLTELRQRIFFVIGALIVFRLGSFIPVPGVNPEAMTRLIEQQGGGLLNMFNMFSGGSLSRMSVFALGVVPYISASIVVQMMGSVIPSLQNLRKEGEAGRRKMTMYTRFGTVGLAAFQAFGIAVALQKQVAAGGVPVVYMPGMGFVVASVVGLTAGTMFLMWLGEQITERGIGNGISLLIFAGIVAGLPGAVAHTLTMQANGELGNGLKLIMIVAVVLATTAFVVFMERAQRRITVNYARRSGGQQAYMNQSSHLPLKINMSGVIPPIFASSLLMFPATALTWFGTGHQSRWLQSLTQALTQGEPLHDVIFAVLVITFAFFYTAIVFNSQETADNLKRSGALIPGIRPGKATASYIDSVMTRLTGVGAIYLVLVCLVPTFLQKSWNVPFYFGGTSLLIVVVVVMDFTSQVQAHLVSHQYEGLLKKANLRRN</sequence>
<evidence type="ECO:0000256" key="11">
    <source>
        <dbReference type="RuleBase" id="RU003484"/>
    </source>
</evidence>
<evidence type="ECO:0000256" key="1">
    <source>
        <dbReference type="ARBA" id="ARBA00004141"/>
    </source>
</evidence>
<evidence type="ECO:0000313" key="14">
    <source>
        <dbReference type="Proteomes" id="UP001620460"/>
    </source>
</evidence>
<reference evidence="13 14" key="1">
    <citation type="submission" date="2020-10" db="EMBL/GenBank/DDBJ databases">
        <title>Phylogeny of dyella-like bacteria.</title>
        <authorList>
            <person name="Fu J."/>
        </authorList>
    </citation>
    <scope>NUCLEOTIDE SEQUENCE [LARGE SCALE GENOMIC DNA]</scope>
    <source>
        <strain evidence="13 14">Gsoil3046</strain>
    </source>
</reference>
<comment type="function">
    <text evidence="9 10">The central subunit of the protein translocation channel SecYEG. Consists of two halves formed by TMs 1-5 and 6-10. These two domains form a lateral gate at the front which open onto the bilayer between TMs 2 and 7, and are clamped together by SecE at the back. The channel is closed by both a pore ring composed of hydrophobic SecY resides and a short helix (helix 2A) on the extracellular side of the membrane which forms a plug. The plug probably moves laterally to allow the channel to open. The ring and the pore may move independently.</text>
</comment>
<dbReference type="Proteomes" id="UP001620460">
    <property type="component" value="Unassembled WGS sequence"/>
</dbReference>
<feature type="transmembrane region" description="Helical" evidence="9">
    <location>
        <begin position="220"/>
        <end position="239"/>
    </location>
</feature>
<evidence type="ECO:0000256" key="8">
    <source>
        <dbReference type="ARBA" id="ARBA00023136"/>
    </source>
</evidence>
<feature type="transmembrane region" description="Helical" evidence="9">
    <location>
        <begin position="276"/>
        <end position="298"/>
    </location>
</feature>
<feature type="transmembrane region" description="Helical" evidence="9">
    <location>
        <begin position="150"/>
        <end position="175"/>
    </location>
</feature>
<evidence type="ECO:0000313" key="13">
    <source>
        <dbReference type="EMBL" id="MFK2903406.1"/>
    </source>
</evidence>
<keyword evidence="9" id="KW-1003">Cell membrane</keyword>
<dbReference type="SUPFAM" id="SSF103491">
    <property type="entry name" value="Preprotein translocase SecY subunit"/>
    <property type="match status" value="1"/>
</dbReference>
<dbReference type="HAMAP" id="MF_01465">
    <property type="entry name" value="SecY"/>
    <property type="match status" value="1"/>
</dbReference>
<comment type="subunit">
    <text evidence="9">Component of the Sec protein translocase complex. Heterotrimer consisting of SecY, SecE and SecG subunits. The heterotrimers can form oligomers, although 1 heterotrimer is thought to be able to translocate proteins. Interacts with the ribosome. Interacts with SecDF, and other proteins may be involved. Interacts with SecA.</text>
</comment>
<keyword evidence="5 9" id="KW-0653">Protein transport</keyword>
<evidence type="ECO:0000256" key="9">
    <source>
        <dbReference type="HAMAP-Rule" id="MF_01465"/>
    </source>
</evidence>
<feature type="transmembrane region" description="Helical" evidence="9">
    <location>
        <begin position="375"/>
        <end position="393"/>
    </location>
</feature>
<dbReference type="PANTHER" id="PTHR10906">
    <property type="entry name" value="SECY/SEC61-ALPHA FAMILY MEMBER"/>
    <property type="match status" value="1"/>
</dbReference>
<dbReference type="NCBIfam" id="TIGR00967">
    <property type="entry name" value="3a0501s007"/>
    <property type="match status" value="1"/>
</dbReference>
<dbReference type="PRINTS" id="PR00303">
    <property type="entry name" value="SECYTRNLCASE"/>
</dbReference>
<dbReference type="PROSITE" id="PS00755">
    <property type="entry name" value="SECY_1"/>
    <property type="match status" value="1"/>
</dbReference>
<dbReference type="InterPro" id="IPR030659">
    <property type="entry name" value="SecY_CS"/>
</dbReference>
<dbReference type="InterPro" id="IPR002208">
    <property type="entry name" value="SecY/SEC61-alpha"/>
</dbReference>
<keyword evidence="14" id="KW-1185">Reference proteome</keyword>
<evidence type="ECO:0000256" key="6">
    <source>
        <dbReference type="ARBA" id="ARBA00022989"/>
    </source>
</evidence>